<gene>
    <name evidence="1" type="ORF">ASPBRDRAFT_48816</name>
</gene>
<evidence type="ECO:0000313" key="2">
    <source>
        <dbReference type="Proteomes" id="UP000184499"/>
    </source>
</evidence>
<name>A0A1L9U4M8_ASPBC</name>
<organism evidence="1 2">
    <name type="scientific">Aspergillus brasiliensis (strain CBS 101740 / IMI 381727 / IBT 21946)</name>
    <dbReference type="NCBI Taxonomy" id="767769"/>
    <lineage>
        <taxon>Eukaryota</taxon>
        <taxon>Fungi</taxon>
        <taxon>Dikarya</taxon>
        <taxon>Ascomycota</taxon>
        <taxon>Pezizomycotina</taxon>
        <taxon>Eurotiomycetes</taxon>
        <taxon>Eurotiomycetidae</taxon>
        <taxon>Eurotiales</taxon>
        <taxon>Aspergillaceae</taxon>
        <taxon>Aspergillus</taxon>
        <taxon>Aspergillus subgen. Circumdati</taxon>
    </lineage>
</organism>
<protein>
    <submittedName>
        <fullName evidence="1">Uncharacterized protein</fullName>
    </submittedName>
</protein>
<dbReference type="AlphaFoldDB" id="A0A1L9U4M8"/>
<accession>A0A1L9U4M8</accession>
<dbReference type="RefSeq" id="XP_067473773.1">
    <property type="nucleotide sequence ID" value="XM_067626168.1"/>
</dbReference>
<keyword evidence="2" id="KW-1185">Reference proteome</keyword>
<evidence type="ECO:0000313" key="1">
    <source>
        <dbReference type="EMBL" id="OJJ66523.1"/>
    </source>
</evidence>
<proteinExistence type="predicted"/>
<dbReference type="GeneID" id="93578656"/>
<reference evidence="2" key="1">
    <citation type="journal article" date="2017" name="Genome Biol.">
        <title>Comparative genomics reveals high biological diversity and specific adaptations in the industrially and medically important fungal genus Aspergillus.</title>
        <authorList>
            <person name="de Vries R.P."/>
            <person name="Riley R."/>
            <person name="Wiebenga A."/>
            <person name="Aguilar-Osorio G."/>
            <person name="Amillis S."/>
            <person name="Uchima C.A."/>
            <person name="Anderluh G."/>
            <person name="Asadollahi M."/>
            <person name="Askin M."/>
            <person name="Barry K."/>
            <person name="Battaglia E."/>
            <person name="Bayram O."/>
            <person name="Benocci T."/>
            <person name="Braus-Stromeyer S.A."/>
            <person name="Caldana C."/>
            <person name="Canovas D."/>
            <person name="Cerqueira G.C."/>
            <person name="Chen F."/>
            <person name="Chen W."/>
            <person name="Choi C."/>
            <person name="Clum A."/>
            <person name="Dos Santos R.A."/>
            <person name="Damasio A.R."/>
            <person name="Diallinas G."/>
            <person name="Emri T."/>
            <person name="Fekete E."/>
            <person name="Flipphi M."/>
            <person name="Freyberg S."/>
            <person name="Gallo A."/>
            <person name="Gournas C."/>
            <person name="Habgood R."/>
            <person name="Hainaut M."/>
            <person name="Harispe M.L."/>
            <person name="Henrissat B."/>
            <person name="Hilden K.S."/>
            <person name="Hope R."/>
            <person name="Hossain A."/>
            <person name="Karabika E."/>
            <person name="Karaffa L."/>
            <person name="Karanyi Z."/>
            <person name="Krasevec N."/>
            <person name="Kuo A."/>
            <person name="Kusch H."/>
            <person name="LaButti K."/>
            <person name="Lagendijk E.L."/>
            <person name="Lapidus A."/>
            <person name="Levasseur A."/>
            <person name="Lindquist E."/>
            <person name="Lipzen A."/>
            <person name="Logrieco A.F."/>
            <person name="MacCabe A."/>
            <person name="Maekelae M.R."/>
            <person name="Malavazi I."/>
            <person name="Melin P."/>
            <person name="Meyer V."/>
            <person name="Mielnichuk N."/>
            <person name="Miskei M."/>
            <person name="Molnar A.P."/>
            <person name="Mule G."/>
            <person name="Ngan C.Y."/>
            <person name="Orejas M."/>
            <person name="Orosz E."/>
            <person name="Ouedraogo J.P."/>
            <person name="Overkamp K.M."/>
            <person name="Park H.-S."/>
            <person name="Perrone G."/>
            <person name="Piumi F."/>
            <person name="Punt P.J."/>
            <person name="Ram A.F."/>
            <person name="Ramon A."/>
            <person name="Rauscher S."/>
            <person name="Record E."/>
            <person name="Riano-Pachon D.M."/>
            <person name="Robert V."/>
            <person name="Roehrig J."/>
            <person name="Ruller R."/>
            <person name="Salamov A."/>
            <person name="Salih N.S."/>
            <person name="Samson R.A."/>
            <person name="Sandor E."/>
            <person name="Sanguinetti M."/>
            <person name="Schuetze T."/>
            <person name="Sepcic K."/>
            <person name="Shelest E."/>
            <person name="Sherlock G."/>
            <person name="Sophianopoulou V."/>
            <person name="Squina F.M."/>
            <person name="Sun H."/>
            <person name="Susca A."/>
            <person name="Todd R.B."/>
            <person name="Tsang A."/>
            <person name="Unkles S.E."/>
            <person name="van de Wiele N."/>
            <person name="van Rossen-Uffink D."/>
            <person name="Oliveira J.V."/>
            <person name="Vesth T.C."/>
            <person name="Visser J."/>
            <person name="Yu J.-H."/>
            <person name="Zhou M."/>
            <person name="Andersen M.R."/>
            <person name="Archer D.B."/>
            <person name="Baker S.E."/>
            <person name="Benoit I."/>
            <person name="Brakhage A.A."/>
            <person name="Braus G.H."/>
            <person name="Fischer R."/>
            <person name="Frisvad J.C."/>
            <person name="Goldman G.H."/>
            <person name="Houbraken J."/>
            <person name="Oakley B."/>
            <person name="Pocsi I."/>
            <person name="Scazzocchio C."/>
            <person name="Seiboth B."/>
            <person name="vanKuyk P.A."/>
            <person name="Wortman J."/>
            <person name="Dyer P.S."/>
            <person name="Grigoriev I.V."/>
        </authorList>
    </citation>
    <scope>NUCLEOTIDE SEQUENCE [LARGE SCALE GENOMIC DNA]</scope>
    <source>
        <strain evidence="2">CBS 101740 / IMI 381727 / IBT 21946</strain>
    </source>
</reference>
<dbReference type="VEuPathDB" id="FungiDB:ASPBRDRAFT_48816"/>
<dbReference type="EMBL" id="KV878698">
    <property type="protein sequence ID" value="OJJ66523.1"/>
    <property type="molecule type" value="Genomic_DNA"/>
</dbReference>
<dbReference type="Proteomes" id="UP000184499">
    <property type="component" value="Unassembled WGS sequence"/>
</dbReference>
<sequence>MKDNNIAVFSHNNVTVGQTIMVVIFPIMFNLRSAHLAQLQARCLFAQPPCFYSVGLENSNIFLDKWGYSKLGSSTTICFSR</sequence>